<protein>
    <submittedName>
        <fullName evidence="2">Uncharacterized protein</fullName>
    </submittedName>
</protein>
<dbReference type="Proteomes" id="UP000826195">
    <property type="component" value="Unassembled WGS sequence"/>
</dbReference>
<feature type="region of interest" description="Disordered" evidence="1">
    <location>
        <begin position="30"/>
        <end position="54"/>
    </location>
</feature>
<comment type="caution">
    <text evidence="2">The sequence shown here is derived from an EMBL/GenBank/DDBJ whole genome shotgun (WGS) entry which is preliminary data.</text>
</comment>
<proteinExistence type="predicted"/>
<keyword evidence="3" id="KW-1185">Reference proteome</keyword>
<feature type="compositionally biased region" description="Basic residues" evidence="1">
    <location>
        <begin position="30"/>
        <end position="39"/>
    </location>
</feature>
<evidence type="ECO:0000313" key="2">
    <source>
        <dbReference type="EMBL" id="KAH0547329.1"/>
    </source>
</evidence>
<name>A0AAV7I7P3_COTGL</name>
<feature type="compositionally biased region" description="Polar residues" evidence="1">
    <location>
        <begin position="40"/>
        <end position="53"/>
    </location>
</feature>
<gene>
    <name evidence="2" type="ORF">KQX54_018698</name>
</gene>
<reference evidence="2 3" key="1">
    <citation type="journal article" date="2021" name="J. Hered.">
        <title>A chromosome-level genome assembly of the parasitoid wasp, Cotesia glomerata (Hymenoptera: Braconidae).</title>
        <authorList>
            <person name="Pinto B.J."/>
            <person name="Weis J.J."/>
            <person name="Gamble T."/>
            <person name="Ode P.J."/>
            <person name="Paul R."/>
            <person name="Zaspel J.M."/>
        </authorList>
    </citation>
    <scope>NUCLEOTIDE SEQUENCE [LARGE SCALE GENOMIC DNA]</scope>
    <source>
        <strain evidence="2">CgM1</strain>
    </source>
</reference>
<dbReference type="EMBL" id="JAHXZJ010002237">
    <property type="protein sequence ID" value="KAH0547329.1"/>
    <property type="molecule type" value="Genomic_DNA"/>
</dbReference>
<evidence type="ECO:0000256" key="1">
    <source>
        <dbReference type="SAM" id="MobiDB-lite"/>
    </source>
</evidence>
<dbReference type="AlphaFoldDB" id="A0AAV7I7P3"/>
<evidence type="ECO:0000313" key="3">
    <source>
        <dbReference type="Proteomes" id="UP000826195"/>
    </source>
</evidence>
<accession>A0AAV7I7P3</accession>
<sequence>MLQKKVLGVTLEGLRNARQRKGEVWRAKGGRFKERRRSQAKFQGNGAFTSSEGASDLKSSYKAKLMGLTDKKPRNDM</sequence>
<organism evidence="2 3">
    <name type="scientific">Cotesia glomerata</name>
    <name type="common">Lepidopteran parasitic wasp</name>
    <name type="synonym">Apanteles glomeratus</name>
    <dbReference type="NCBI Taxonomy" id="32391"/>
    <lineage>
        <taxon>Eukaryota</taxon>
        <taxon>Metazoa</taxon>
        <taxon>Ecdysozoa</taxon>
        <taxon>Arthropoda</taxon>
        <taxon>Hexapoda</taxon>
        <taxon>Insecta</taxon>
        <taxon>Pterygota</taxon>
        <taxon>Neoptera</taxon>
        <taxon>Endopterygota</taxon>
        <taxon>Hymenoptera</taxon>
        <taxon>Apocrita</taxon>
        <taxon>Ichneumonoidea</taxon>
        <taxon>Braconidae</taxon>
        <taxon>Microgastrinae</taxon>
        <taxon>Cotesia</taxon>
    </lineage>
</organism>